<dbReference type="Proteomes" id="UP000007753">
    <property type="component" value="Chromosome 1"/>
</dbReference>
<evidence type="ECO:0008006" key="3">
    <source>
        <dbReference type="Google" id="ProtNLM"/>
    </source>
</evidence>
<sequence length="553" mass="61058">MSLPSSITPCISQDALSRVSRFYSGGPEDAIAEILQNSRRAGASCVDIDLLNRAGHPVLTIRDDGIGIDDPAALLALGHSGWGDKIAQAEDPAGMGVFSLAGLRVEYRSYSHSAKSGWRVIIDGDAWSHQRPIAIEPFDHSNGTEIHIDMPEAWESRGFERVVEQVARYYPLRVFWQGTELDRADWLADAHFIEQWESGRIGVYRNRHRHLSGEPTINFHGLTVRATLPHLSEVDGARWTVLYDVGPISPLQLVLPARKDVIQTASLDALKTACQAAIFRAIAAESSHRLSHEDWLRAANLDISLPAADSSLNIWIPPVADYRSRHRGSPLRCEPMIVIDELEPDLAQSASRAIGDGSILGGRLVDAEPRFAGYDWYDELPRIIDFSFTVRRGDTIFQHSETDRFIGEPSGSADAILLEPVFADARAVSPIAAGILIMKEPYGCDDLSDPTIILGPQARFDVAALTSLLEDAAFCPSDDKAADSYETQRAYFVSEARQVAAELLLGEDKAILLQLEDILRNHRWMIPEQRTVSITVSRNEITLAYIENTPPSP</sequence>
<accession>D4Z227</accession>
<reference evidence="1 2" key="1">
    <citation type="journal article" date="2010" name="J. Bacteriol.">
        <title>Complete genome sequence of the representative gamma-hexachlorocyclohexane-degrading bacterium Sphingobium japonicum UT26.</title>
        <authorList>
            <person name="Nagata Y."/>
            <person name="Ohtsubo Y."/>
            <person name="Endo R."/>
            <person name="Ichikawa N."/>
            <person name="Ankai A."/>
            <person name="Oguchi A."/>
            <person name="Fukui S."/>
            <person name="Fujita N."/>
            <person name="Tsuda M."/>
        </authorList>
    </citation>
    <scope>NUCLEOTIDE SEQUENCE [LARGE SCALE GENOMIC DNA]</scope>
    <source>
        <strain evidence="2">DSM 16413 / CCM 7287 / MTCC 6362 / UT26 / NBRC 101211 / UT26S</strain>
    </source>
</reference>
<organism evidence="1 2">
    <name type="scientific">Sphingobium indicum (strain DSM 16413 / CCM 7287 / MTCC 6362 / UT26 / NBRC 101211 / UT26S)</name>
    <name type="common">Sphingobium japonicum</name>
    <dbReference type="NCBI Taxonomy" id="452662"/>
    <lineage>
        <taxon>Bacteria</taxon>
        <taxon>Pseudomonadati</taxon>
        <taxon>Pseudomonadota</taxon>
        <taxon>Alphaproteobacteria</taxon>
        <taxon>Sphingomonadales</taxon>
        <taxon>Sphingomonadaceae</taxon>
        <taxon>Sphingobium</taxon>
    </lineage>
</organism>
<dbReference type="InterPro" id="IPR036890">
    <property type="entry name" value="HATPase_C_sf"/>
</dbReference>
<dbReference type="RefSeq" id="WP_013040142.1">
    <property type="nucleotide sequence ID" value="NC_014006.1"/>
</dbReference>
<dbReference type="SUPFAM" id="SSF55874">
    <property type="entry name" value="ATPase domain of HSP90 chaperone/DNA topoisomerase II/histidine kinase"/>
    <property type="match status" value="1"/>
</dbReference>
<dbReference type="HOGENOM" id="CLU_481368_0_0_5"/>
<evidence type="ECO:0000313" key="2">
    <source>
        <dbReference type="Proteomes" id="UP000007753"/>
    </source>
</evidence>
<dbReference type="KEGG" id="sjp:SJA_C1-18250"/>
<dbReference type="Pfam" id="PF13589">
    <property type="entry name" value="HATPase_c_3"/>
    <property type="match status" value="1"/>
</dbReference>
<dbReference type="Gene3D" id="3.30.565.10">
    <property type="entry name" value="Histidine kinase-like ATPase, C-terminal domain"/>
    <property type="match status" value="1"/>
</dbReference>
<dbReference type="STRING" id="452662.SJA_C1-18250"/>
<dbReference type="eggNOG" id="COG0323">
    <property type="taxonomic scope" value="Bacteria"/>
</dbReference>
<proteinExistence type="predicted"/>
<dbReference type="GeneID" id="29273430"/>
<keyword evidence="2" id="KW-1185">Reference proteome</keyword>
<evidence type="ECO:0000313" key="1">
    <source>
        <dbReference type="EMBL" id="BAI96659.1"/>
    </source>
</evidence>
<dbReference type="EMBL" id="AP010803">
    <property type="protein sequence ID" value="BAI96659.1"/>
    <property type="molecule type" value="Genomic_DNA"/>
</dbReference>
<gene>
    <name evidence="1" type="ordered locus">SJA_C1-18250</name>
</gene>
<name>D4Z227_SPHIU</name>
<protein>
    <recommendedName>
        <fullName evidence="3">ATP-binding protein</fullName>
    </recommendedName>
</protein>
<dbReference type="AlphaFoldDB" id="D4Z227"/>